<evidence type="ECO:0000256" key="1">
    <source>
        <dbReference type="ARBA" id="ARBA00001933"/>
    </source>
</evidence>
<dbReference type="SUPFAM" id="SSF51419">
    <property type="entry name" value="PLP-binding barrel"/>
    <property type="match status" value="1"/>
</dbReference>
<organism evidence="4 5">
    <name type="scientific">Solitalea koreensis</name>
    <dbReference type="NCBI Taxonomy" id="543615"/>
    <lineage>
        <taxon>Bacteria</taxon>
        <taxon>Pseudomonadati</taxon>
        <taxon>Bacteroidota</taxon>
        <taxon>Sphingobacteriia</taxon>
        <taxon>Sphingobacteriales</taxon>
        <taxon>Sphingobacteriaceae</taxon>
        <taxon>Solitalea</taxon>
    </lineage>
</organism>
<dbReference type="InterPro" id="IPR002985">
    <property type="entry name" value="Arg_decrbxlase"/>
</dbReference>
<dbReference type="PANTHER" id="PTHR43295">
    <property type="entry name" value="ARGININE DECARBOXYLASE"/>
    <property type="match status" value="1"/>
</dbReference>
<dbReference type="GO" id="GO:0008792">
    <property type="term" value="F:arginine decarboxylase activity"/>
    <property type="evidence" value="ECO:0007669"/>
    <property type="project" value="InterPro"/>
</dbReference>
<proteinExistence type="predicted"/>
<sequence length="461" mass="54181">MQSYQEFLDLSVGFPQDGFDIIDDELYFNDLNLMELIETYGTPLRFTYVPLISKKIQQAKLLFQKGIVNNNYRGRYIYTYCTKSSHFRHVVEEALKNDIHLETSSAFDMPMIDALEKKGVVSKDVYVICNGFKTSQYKQYIVDMIHDGFTNIMPVLDNKEEFYFYDDELDQECNLGIRIASEEQPDSQFYTSRLGIRAEDIIDFYHNRIEKNPNFKIKMLHFFINSGIQDSPYYWNELEKYVTLFCKFKKINPDLTMLDIGGGFPFKDSLVFDFDYEYMTNEIIKRIKEICSEHDVEEPDIVTEFGKYTVAEASGILYKVLGRKQQNDRERWLMLDGSFITNLPDVWALNQKYILLPINNWDAEYERVNLGGITCDGQDYYNQEAHMNSVYMPKTRKVQYLGFFHTGAYQDVLSGYGGIHHCLMPTPKHILIRRNRDETFNYEVFGEEQNSKQVMKLLGYA</sequence>
<comment type="cofactor">
    <cofactor evidence="1">
        <name>pyridoxal 5'-phosphate</name>
        <dbReference type="ChEBI" id="CHEBI:597326"/>
    </cofactor>
</comment>
<feature type="domain" description="Orn/DAP/Arg decarboxylase 2 N-terminal" evidence="3">
    <location>
        <begin position="75"/>
        <end position="311"/>
    </location>
</feature>
<dbReference type="RefSeq" id="WP_142601707.1">
    <property type="nucleotide sequence ID" value="NZ_FXSZ01000002.1"/>
</dbReference>
<dbReference type="InterPro" id="IPR029066">
    <property type="entry name" value="PLP-binding_barrel"/>
</dbReference>
<dbReference type="InterPro" id="IPR022644">
    <property type="entry name" value="De-COase2_N"/>
</dbReference>
<dbReference type="PANTHER" id="PTHR43295:SF9">
    <property type="entry name" value="BIOSYNTHETIC ARGININE DECARBOXYLASE"/>
    <property type="match status" value="1"/>
</dbReference>
<keyword evidence="5" id="KW-1185">Reference proteome</keyword>
<dbReference type="OrthoDB" id="9802658at2"/>
<dbReference type="GO" id="GO:0006527">
    <property type="term" value="P:L-arginine catabolic process"/>
    <property type="evidence" value="ECO:0007669"/>
    <property type="project" value="InterPro"/>
</dbReference>
<evidence type="ECO:0000256" key="2">
    <source>
        <dbReference type="ARBA" id="ARBA00022898"/>
    </source>
</evidence>
<reference evidence="4 5" key="1">
    <citation type="submission" date="2017-05" db="EMBL/GenBank/DDBJ databases">
        <authorList>
            <person name="Varghese N."/>
            <person name="Submissions S."/>
        </authorList>
    </citation>
    <scope>NUCLEOTIDE SEQUENCE [LARGE SCALE GENOMIC DNA]</scope>
    <source>
        <strain evidence="4 5">DSM 21342</strain>
    </source>
</reference>
<dbReference type="EMBL" id="FXSZ01000002">
    <property type="protein sequence ID" value="SMO46446.1"/>
    <property type="molecule type" value="Genomic_DNA"/>
</dbReference>
<keyword evidence="2" id="KW-0663">Pyridoxal phosphate</keyword>
<dbReference type="InterPro" id="IPR009006">
    <property type="entry name" value="Ala_racemase/Decarboxylase_C"/>
</dbReference>
<protein>
    <submittedName>
        <fullName evidence="4">Arginine decarboxylase</fullName>
    </submittedName>
</protein>
<accession>A0A521BHC8</accession>
<evidence type="ECO:0000313" key="5">
    <source>
        <dbReference type="Proteomes" id="UP000315971"/>
    </source>
</evidence>
<dbReference type="GO" id="GO:0008295">
    <property type="term" value="P:spermidine biosynthetic process"/>
    <property type="evidence" value="ECO:0007669"/>
    <property type="project" value="InterPro"/>
</dbReference>
<dbReference type="Pfam" id="PF02784">
    <property type="entry name" value="Orn_Arg_deC_N"/>
    <property type="match status" value="1"/>
</dbReference>
<dbReference type="SUPFAM" id="SSF50621">
    <property type="entry name" value="Alanine racemase C-terminal domain-like"/>
    <property type="match status" value="1"/>
</dbReference>
<dbReference type="Gene3D" id="3.20.20.10">
    <property type="entry name" value="Alanine racemase"/>
    <property type="match status" value="1"/>
</dbReference>
<dbReference type="AlphaFoldDB" id="A0A521BHC8"/>
<dbReference type="Gene3D" id="2.40.37.10">
    <property type="entry name" value="Lyase, Ornithine Decarboxylase, Chain A, domain 1"/>
    <property type="match status" value="1"/>
</dbReference>
<evidence type="ECO:0000313" key="4">
    <source>
        <dbReference type="EMBL" id="SMO46446.1"/>
    </source>
</evidence>
<evidence type="ECO:0000259" key="3">
    <source>
        <dbReference type="Pfam" id="PF02784"/>
    </source>
</evidence>
<gene>
    <name evidence="4" type="ORF">SAMN06265350_102201</name>
</gene>
<name>A0A521BHC8_9SPHI</name>
<dbReference type="Proteomes" id="UP000315971">
    <property type="component" value="Unassembled WGS sequence"/>
</dbReference>